<protein>
    <submittedName>
        <fullName evidence="5">Uncharacterized protein</fullName>
    </submittedName>
</protein>
<keyword evidence="4" id="KW-0460">Magnesium</keyword>
<accession>A0A7N0T3B1</accession>
<dbReference type="GO" id="GO:0032259">
    <property type="term" value="P:methylation"/>
    <property type="evidence" value="ECO:0007669"/>
    <property type="project" value="UniProtKB-KW"/>
</dbReference>
<dbReference type="GO" id="GO:0046872">
    <property type="term" value="F:metal ion binding"/>
    <property type="evidence" value="ECO:0007669"/>
    <property type="project" value="UniProtKB-KW"/>
</dbReference>
<keyword evidence="3" id="KW-0479">Metal-binding</keyword>
<dbReference type="EnsemblPlants" id="Kaladp0020s0103.1.v1.1">
    <property type="protein sequence ID" value="Kaladp0020s0103.1.v1.1"/>
    <property type="gene ID" value="Kaladp0020s0103.v1.1"/>
</dbReference>
<dbReference type="PANTHER" id="PTHR31009">
    <property type="entry name" value="S-ADENOSYL-L-METHIONINE:CARBOXYL METHYLTRANSFERASE FAMILY PROTEIN"/>
    <property type="match status" value="1"/>
</dbReference>
<evidence type="ECO:0000256" key="1">
    <source>
        <dbReference type="ARBA" id="ARBA00022603"/>
    </source>
</evidence>
<evidence type="ECO:0000313" key="5">
    <source>
        <dbReference type="EnsemblPlants" id="Kaladp0020s0103.1.v1.1"/>
    </source>
</evidence>
<name>A0A7N0T3B1_KALFE</name>
<keyword evidence="2" id="KW-0808">Transferase</keyword>
<organism evidence="5 6">
    <name type="scientific">Kalanchoe fedtschenkoi</name>
    <name type="common">Lavender scallops</name>
    <name type="synonym">South American air plant</name>
    <dbReference type="NCBI Taxonomy" id="63787"/>
    <lineage>
        <taxon>Eukaryota</taxon>
        <taxon>Viridiplantae</taxon>
        <taxon>Streptophyta</taxon>
        <taxon>Embryophyta</taxon>
        <taxon>Tracheophyta</taxon>
        <taxon>Spermatophyta</taxon>
        <taxon>Magnoliopsida</taxon>
        <taxon>eudicotyledons</taxon>
        <taxon>Gunneridae</taxon>
        <taxon>Pentapetalae</taxon>
        <taxon>Saxifragales</taxon>
        <taxon>Crassulaceae</taxon>
        <taxon>Kalanchoe</taxon>
    </lineage>
</organism>
<dbReference type="InterPro" id="IPR029063">
    <property type="entry name" value="SAM-dependent_MTases_sf"/>
</dbReference>
<dbReference type="SUPFAM" id="SSF53335">
    <property type="entry name" value="S-adenosyl-L-methionine-dependent methyltransferases"/>
    <property type="match status" value="1"/>
</dbReference>
<proteinExistence type="predicted"/>
<dbReference type="InterPro" id="IPR005299">
    <property type="entry name" value="MeTrfase_7"/>
</dbReference>
<dbReference type="Proteomes" id="UP000594263">
    <property type="component" value="Unplaced"/>
</dbReference>
<evidence type="ECO:0000256" key="4">
    <source>
        <dbReference type="ARBA" id="ARBA00022842"/>
    </source>
</evidence>
<dbReference type="Gene3D" id="1.10.1200.270">
    <property type="entry name" value="Methyltransferase, alpha-helical capping domain"/>
    <property type="match status" value="1"/>
</dbReference>
<dbReference type="AlphaFoldDB" id="A0A7N0T3B1"/>
<keyword evidence="6" id="KW-1185">Reference proteome</keyword>
<keyword evidence="1" id="KW-0489">Methyltransferase</keyword>
<dbReference type="InterPro" id="IPR042086">
    <property type="entry name" value="MeTrfase_capping"/>
</dbReference>
<dbReference type="Pfam" id="PF03492">
    <property type="entry name" value="Methyltransf_7"/>
    <property type="match status" value="1"/>
</dbReference>
<evidence type="ECO:0000256" key="2">
    <source>
        <dbReference type="ARBA" id="ARBA00022679"/>
    </source>
</evidence>
<reference evidence="5" key="1">
    <citation type="submission" date="2021-01" db="UniProtKB">
        <authorList>
            <consortium name="EnsemblPlants"/>
        </authorList>
    </citation>
    <scope>IDENTIFICATION</scope>
</reference>
<evidence type="ECO:0000256" key="3">
    <source>
        <dbReference type="ARBA" id="ARBA00022723"/>
    </source>
</evidence>
<sequence length="410" mass="45376">MKGGDGETGNVKNSILQAKNKHTNMSSRASLKVGVEEDERDHQKLEQVLCMKGGDSEFSYAKNMAFQITVQATVKPVMEEGIKELYNTFLSSHDHIETLVVADLGCATGPIALLAISNIINIVGRSCDDSGRKSPSFFVLLNDLPSNDFNFIFKLLGEFYILHQKEGRECFVAAAPGSFHSRLFPSKSVHFVHSSLALQWLSQVPKGLIDENGVALNKGNICVGETSSLAVRAAYADQFKSDFDAFLKSRSKELILGGSMILTFIGGDMTNALFKIVEVIGLTLADMAREDLINELKLDGVNFPIYPASLDQVREMILQEGSFEIRKLEIIKIGWDAGWDDKGDRASSKSADRGEFVAKYMRAVFEVLLVAKFGEDVLDEVFGRAAVKYTELMNVEDCQLHNIVVWVIRK</sequence>
<evidence type="ECO:0000313" key="6">
    <source>
        <dbReference type="Proteomes" id="UP000594263"/>
    </source>
</evidence>
<dbReference type="GO" id="GO:0008168">
    <property type="term" value="F:methyltransferase activity"/>
    <property type="evidence" value="ECO:0007669"/>
    <property type="project" value="UniProtKB-KW"/>
</dbReference>
<dbReference type="OMA" id="TIRTDWV"/>
<dbReference type="Gene3D" id="3.40.50.150">
    <property type="entry name" value="Vaccinia Virus protein VP39"/>
    <property type="match status" value="1"/>
</dbReference>
<dbReference type="Gramene" id="Kaladp0020s0103.1.v1.1">
    <property type="protein sequence ID" value="Kaladp0020s0103.1.v1.1"/>
    <property type="gene ID" value="Kaladp0020s0103.v1.1"/>
</dbReference>